<comment type="caution">
    <text evidence="1">The sequence shown here is derived from an EMBL/GenBank/DDBJ whole genome shotgun (WGS) entry which is preliminary data.</text>
</comment>
<evidence type="ECO:0008006" key="3">
    <source>
        <dbReference type="Google" id="ProtNLM"/>
    </source>
</evidence>
<sequence length="188" mass="22045">MRPRIIVLFLLISLPICLKGQDHEDHEVSHEEQHEFKKHQLGIVIGHTHISRGITAEGKKFEILPSWALMYNYKFNEKWGIGFHVDMILEDFEVERQFGKGESEEILLRQKPIAPTIVGLFRPTRHSGFELGFGFEYAPEETLVLTRIGYEWSTHIDHKWELVIPLSYDIRWDAYDAWNIGLGVVRMF</sequence>
<organism evidence="1 2">
    <name type="scientific">Fulvivirga sedimenti</name>
    <dbReference type="NCBI Taxonomy" id="2879465"/>
    <lineage>
        <taxon>Bacteria</taxon>
        <taxon>Pseudomonadati</taxon>
        <taxon>Bacteroidota</taxon>
        <taxon>Cytophagia</taxon>
        <taxon>Cytophagales</taxon>
        <taxon>Fulvivirgaceae</taxon>
        <taxon>Fulvivirga</taxon>
    </lineage>
</organism>
<evidence type="ECO:0000313" key="1">
    <source>
        <dbReference type="EMBL" id="MCA6079091.1"/>
    </source>
</evidence>
<accession>A0A9X1HWU0</accession>
<keyword evidence="2" id="KW-1185">Reference proteome</keyword>
<dbReference type="RefSeq" id="WP_225699953.1">
    <property type="nucleotide sequence ID" value="NZ_JAIXNE010000009.1"/>
</dbReference>
<reference evidence="1" key="1">
    <citation type="submission" date="2021-09" db="EMBL/GenBank/DDBJ databases">
        <title>Fulvivirga sp. isolated from coastal sediment.</title>
        <authorList>
            <person name="Yu H."/>
        </authorList>
    </citation>
    <scope>NUCLEOTIDE SEQUENCE</scope>
    <source>
        <strain evidence="1">1062</strain>
    </source>
</reference>
<dbReference type="EMBL" id="JAIXNE010000009">
    <property type="protein sequence ID" value="MCA6079091.1"/>
    <property type="molecule type" value="Genomic_DNA"/>
</dbReference>
<proteinExistence type="predicted"/>
<gene>
    <name evidence="1" type="ORF">LDX50_29740</name>
</gene>
<name>A0A9X1HWU0_9BACT</name>
<evidence type="ECO:0000313" key="2">
    <source>
        <dbReference type="Proteomes" id="UP001139409"/>
    </source>
</evidence>
<protein>
    <recommendedName>
        <fullName evidence="3">Outer membrane protein beta-barrel domain-containing protein</fullName>
    </recommendedName>
</protein>
<dbReference type="AlphaFoldDB" id="A0A9X1HWU0"/>
<dbReference type="Proteomes" id="UP001139409">
    <property type="component" value="Unassembled WGS sequence"/>
</dbReference>